<keyword evidence="1" id="KW-0472">Membrane</keyword>
<dbReference type="Pfam" id="PF12679">
    <property type="entry name" value="ABC2_membrane_2"/>
    <property type="match status" value="1"/>
</dbReference>
<evidence type="ECO:0000313" key="2">
    <source>
        <dbReference type="EMBL" id="KAB2340127.1"/>
    </source>
</evidence>
<feature type="transmembrane region" description="Helical" evidence="1">
    <location>
        <begin position="15"/>
        <end position="36"/>
    </location>
</feature>
<accession>A0A6H9YAU0</accession>
<reference evidence="2 3" key="1">
    <citation type="submission" date="2019-09" db="EMBL/GenBank/DDBJ databases">
        <title>Actinomadura physcomitrii sp. nov., a novel actinomycete isolated from moss [Physcomitrium sphaericum (Ludw) Fuernr].</title>
        <authorList>
            <person name="Zhuang X."/>
            <person name="Liu C."/>
        </authorList>
    </citation>
    <scope>NUCLEOTIDE SEQUENCE [LARGE SCALE GENOMIC DNA]</scope>
    <source>
        <strain evidence="2 3">HMC1</strain>
    </source>
</reference>
<name>A0A6H9YAU0_9ACTN</name>
<evidence type="ECO:0000313" key="3">
    <source>
        <dbReference type="Proteomes" id="UP000468735"/>
    </source>
</evidence>
<dbReference type="AlphaFoldDB" id="A0A6H9YAU0"/>
<dbReference type="PANTHER" id="PTHR37305:SF1">
    <property type="entry name" value="MEMBRANE PROTEIN"/>
    <property type="match status" value="1"/>
</dbReference>
<feature type="transmembrane region" description="Helical" evidence="1">
    <location>
        <begin position="124"/>
        <end position="151"/>
    </location>
</feature>
<dbReference type="Proteomes" id="UP000468735">
    <property type="component" value="Unassembled WGS sequence"/>
</dbReference>
<feature type="transmembrane region" description="Helical" evidence="1">
    <location>
        <begin position="157"/>
        <end position="179"/>
    </location>
</feature>
<dbReference type="OrthoDB" id="3686802at2"/>
<comment type="caution">
    <text evidence="2">The sequence shown here is derived from an EMBL/GenBank/DDBJ whole genome shotgun (WGS) entry which is preliminary data.</text>
</comment>
<gene>
    <name evidence="2" type="ORF">F8566_45475</name>
</gene>
<sequence length="262" mass="28060">MNVALRLLMDRRRSLVWWSAAMAGLVLFTVSLYPSLRDQQSVDDLVRELPETLRTMVGYQPDIMLTSPAGYLNARLFATLAPILTLVFGIGAGAHAIGGAEEDGFLEPLLANPVSRERVAIERYLASVVLLAAIVTVFTFALAVCGPLFGALDGIPAPRLLTACATLFCLALLPSTLAFTVGAITGRRGPAVAIASAFATVGYLLQSLDTSSSLKAVSPWHWYLNDNPLAHGPSATALWLPILASAVLFVLGVVVFRRRDLR</sequence>
<keyword evidence="1" id="KW-1133">Transmembrane helix</keyword>
<keyword evidence="3" id="KW-1185">Reference proteome</keyword>
<proteinExistence type="predicted"/>
<feature type="transmembrane region" description="Helical" evidence="1">
    <location>
        <begin position="191"/>
        <end position="208"/>
    </location>
</feature>
<protein>
    <submittedName>
        <fullName evidence="2">ABC transporter permease subunit</fullName>
    </submittedName>
</protein>
<dbReference type="PANTHER" id="PTHR37305">
    <property type="entry name" value="INTEGRAL MEMBRANE PROTEIN-RELATED"/>
    <property type="match status" value="1"/>
</dbReference>
<keyword evidence="1" id="KW-0812">Transmembrane</keyword>
<feature type="transmembrane region" description="Helical" evidence="1">
    <location>
        <begin position="76"/>
        <end position="97"/>
    </location>
</feature>
<dbReference type="RefSeq" id="WP_151569930.1">
    <property type="nucleotide sequence ID" value="NZ_WBMT01000031.1"/>
</dbReference>
<organism evidence="2 3">
    <name type="scientific">Actinomadura rudentiformis</name>
    <dbReference type="NCBI Taxonomy" id="359158"/>
    <lineage>
        <taxon>Bacteria</taxon>
        <taxon>Bacillati</taxon>
        <taxon>Actinomycetota</taxon>
        <taxon>Actinomycetes</taxon>
        <taxon>Streptosporangiales</taxon>
        <taxon>Thermomonosporaceae</taxon>
        <taxon>Actinomadura</taxon>
    </lineage>
</organism>
<feature type="transmembrane region" description="Helical" evidence="1">
    <location>
        <begin position="237"/>
        <end position="256"/>
    </location>
</feature>
<dbReference type="GO" id="GO:0140359">
    <property type="term" value="F:ABC-type transporter activity"/>
    <property type="evidence" value="ECO:0007669"/>
    <property type="project" value="InterPro"/>
</dbReference>
<dbReference type="EMBL" id="WBMT01000031">
    <property type="protein sequence ID" value="KAB2340127.1"/>
    <property type="molecule type" value="Genomic_DNA"/>
</dbReference>
<evidence type="ECO:0000256" key="1">
    <source>
        <dbReference type="SAM" id="Phobius"/>
    </source>
</evidence>
<dbReference type="GO" id="GO:0005886">
    <property type="term" value="C:plasma membrane"/>
    <property type="evidence" value="ECO:0007669"/>
    <property type="project" value="UniProtKB-SubCell"/>
</dbReference>